<feature type="domain" description="EfeO-type cupredoxin-like" evidence="1">
    <location>
        <begin position="4"/>
        <end position="82"/>
    </location>
</feature>
<dbReference type="PANTHER" id="PTHR36507">
    <property type="entry name" value="BLL1555 PROTEIN"/>
    <property type="match status" value="1"/>
</dbReference>
<dbReference type="AlphaFoldDB" id="A0A7J9UVE1"/>
<dbReference type="InterPro" id="IPR028096">
    <property type="entry name" value="EfeO_Cupredoxin"/>
</dbReference>
<protein>
    <submittedName>
        <fullName evidence="2">Plastocyanin</fullName>
    </submittedName>
</protein>
<dbReference type="PANTHER" id="PTHR36507:SF1">
    <property type="entry name" value="BLL1555 PROTEIN"/>
    <property type="match status" value="1"/>
</dbReference>
<dbReference type="RefSeq" id="WP_264372267.1">
    <property type="nucleotide sequence ID" value="NZ_BAAAOT010000002.1"/>
</dbReference>
<name>A0A7J9UVE1_9MICO</name>
<organism evidence="2 3">
    <name type="scientific">Georgenia ruanii</name>
    <dbReference type="NCBI Taxonomy" id="348442"/>
    <lineage>
        <taxon>Bacteria</taxon>
        <taxon>Bacillati</taxon>
        <taxon>Actinomycetota</taxon>
        <taxon>Actinomycetes</taxon>
        <taxon>Micrococcales</taxon>
        <taxon>Bogoriellaceae</taxon>
        <taxon>Georgenia</taxon>
    </lineage>
</organism>
<proteinExistence type="predicted"/>
<gene>
    <name evidence="2" type="ORF">GB882_04070</name>
</gene>
<dbReference type="Proteomes" id="UP000429644">
    <property type="component" value="Unassembled WGS sequence"/>
</dbReference>
<evidence type="ECO:0000259" key="1">
    <source>
        <dbReference type="Pfam" id="PF13473"/>
    </source>
</evidence>
<dbReference type="Gene3D" id="2.60.40.420">
    <property type="entry name" value="Cupredoxins - blue copper proteins"/>
    <property type="match status" value="1"/>
</dbReference>
<sequence length="83" mass="8693">MAAAAVQIKNFAFAPASQTVAAGQTVTWTNDDSTDHTVTADDNSFDSGRLAPGKTFTHTFATAGTYAYHCAIHPNMTGTVVAR</sequence>
<dbReference type="EMBL" id="WHPD01000891">
    <property type="protein sequence ID" value="MPV87830.1"/>
    <property type="molecule type" value="Genomic_DNA"/>
</dbReference>
<evidence type="ECO:0000313" key="2">
    <source>
        <dbReference type="EMBL" id="MPV87830.1"/>
    </source>
</evidence>
<accession>A0A7J9UVE1</accession>
<comment type="caution">
    <text evidence="2">The sequence shown here is derived from an EMBL/GenBank/DDBJ whole genome shotgun (WGS) entry which is preliminary data.</text>
</comment>
<dbReference type="SUPFAM" id="SSF49503">
    <property type="entry name" value="Cupredoxins"/>
    <property type="match status" value="1"/>
</dbReference>
<evidence type="ECO:0000313" key="3">
    <source>
        <dbReference type="Proteomes" id="UP000429644"/>
    </source>
</evidence>
<dbReference type="CDD" id="cd13921">
    <property type="entry name" value="Amicyanin"/>
    <property type="match status" value="1"/>
</dbReference>
<dbReference type="InterPro" id="IPR008972">
    <property type="entry name" value="Cupredoxin"/>
</dbReference>
<reference evidence="2 3" key="1">
    <citation type="submission" date="2019-10" db="EMBL/GenBank/DDBJ databases">
        <title>Georgenia wutianyii sp. nov. and Georgenia yuyongxinii sp. nov. isolated from plateau pika (Ochotona curzoniae) in the Qinghai-Tibet plateau of China.</title>
        <authorList>
            <person name="Tian Z."/>
        </authorList>
    </citation>
    <scope>NUCLEOTIDE SEQUENCE [LARGE SCALE GENOMIC DNA]</scope>
    <source>
        <strain evidence="2 3">JCM 15130</strain>
    </source>
</reference>
<dbReference type="Pfam" id="PF13473">
    <property type="entry name" value="Cupredoxin_1"/>
    <property type="match status" value="1"/>
</dbReference>
<dbReference type="InterPro" id="IPR035668">
    <property type="entry name" value="Amicyanin"/>
</dbReference>
<dbReference type="InterPro" id="IPR052721">
    <property type="entry name" value="ET_Amicyanin"/>
</dbReference>
<keyword evidence="3" id="KW-1185">Reference proteome</keyword>